<feature type="compositionally biased region" description="Basic and acidic residues" evidence="1">
    <location>
        <begin position="395"/>
        <end position="426"/>
    </location>
</feature>
<organism evidence="3 4">
    <name type="scientific">Pseudocohnilembus persalinus</name>
    <name type="common">Ciliate</name>
    <dbReference type="NCBI Taxonomy" id="266149"/>
    <lineage>
        <taxon>Eukaryota</taxon>
        <taxon>Sar</taxon>
        <taxon>Alveolata</taxon>
        <taxon>Ciliophora</taxon>
        <taxon>Intramacronucleata</taxon>
        <taxon>Oligohymenophorea</taxon>
        <taxon>Scuticociliatia</taxon>
        <taxon>Philasterida</taxon>
        <taxon>Pseudocohnilembidae</taxon>
        <taxon>Pseudocohnilembus</taxon>
    </lineage>
</organism>
<feature type="transmembrane region" description="Helical" evidence="2">
    <location>
        <begin position="351"/>
        <end position="374"/>
    </location>
</feature>
<dbReference type="PANTHER" id="PTHR36193">
    <property type="entry name" value="PHISTB DOMAIN-CONTAINING RESA-LIKE PROTEIN 1"/>
    <property type="match status" value="1"/>
</dbReference>
<protein>
    <recommendedName>
        <fullName evidence="5">Transmembrane protein</fullName>
    </recommendedName>
</protein>
<dbReference type="AlphaFoldDB" id="A0A0V0R670"/>
<evidence type="ECO:0008006" key="5">
    <source>
        <dbReference type="Google" id="ProtNLM"/>
    </source>
</evidence>
<feature type="transmembrane region" description="Helical" evidence="2">
    <location>
        <begin position="236"/>
        <end position="258"/>
    </location>
</feature>
<feature type="compositionally biased region" description="Basic and acidic residues" evidence="1">
    <location>
        <begin position="475"/>
        <end position="507"/>
    </location>
</feature>
<gene>
    <name evidence="3" type="ORF">PPERSA_08383</name>
</gene>
<evidence type="ECO:0000313" key="3">
    <source>
        <dbReference type="EMBL" id="KRX09982.1"/>
    </source>
</evidence>
<evidence type="ECO:0000313" key="4">
    <source>
        <dbReference type="Proteomes" id="UP000054937"/>
    </source>
</evidence>
<dbReference type="InParanoid" id="A0A0V0R670"/>
<dbReference type="EMBL" id="LDAU01000041">
    <property type="protein sequence ID" value="KRX09982.1"/>
    <property type="molecule type" value="Genomic_DNA"/>
</dbReference>
<keyword evidence="2" id="KW-0812">Transmembrane</keyword>
<evidence type="ECO:0000256" key="1">
    <source>
        <dbReference type="SAM" id="MobiDB-lite"/>
    </source>
</evidence>
<evidence type="ECO:0000256" key="2">
    <source>
        <dbReference type="SAM" id="Phobius"/>
    </source>
</evidence>
<feature type="transmembrane region" description="Helical" evidence="2">
    <location>
        <begin position="169"/>
        <end position="187"/>
    </location>
</feature>
<feature type="compositionally biased region" description="Polar residues" evidence="1">
    <location>
        <begin position="428"/>
        <end position="447"/>
    </location>
</feature>
<keyword evidence="2" id="KW-0472">Membrane</keyword>
<feature type="transmembrane region" description="Helical" evidence="2">
    <location>
        <begin position="207"/>
        <end position="224"/>
    </location>
</feature>
<proteinExistence type="predicted"/>
<feature type="compositionally biased region" description="Basic and acidic residues" evidence="1">
    <location>
        <begin position="552"/>
        <end position="562"/>
    </location>
</feature>
<comment type="caution">
    <text evidence="3">The sequence shown here is derived from an EMBL/GenBank/DDBJ whole genome shotgun (WGS) entry which is preliminary data.</text>
</comment>
<feature type="transmembrane region" description="Helical" evidence="2">
    <location>
        <begin position="72"/>
        <end position="90"/>
    </location>
</feature>
<feature type="transmembrane region" description="Helical" evidence="2">
    <location>
        <begin position="139"/>
        <end position="157"/>
    </location>
</feature>
<feature type="transmembrane region" description="Helical" evidence="2">
    <location>
        <begin position="327"/>
        <end position="345"/>
    </location>
</feature>
<sequence>MNSLFILITIFVFYLALIIDIVSLAILDSKRRHDGEFKVYIAFFIIERFLQIFYKIFNLAKTTILQAKTKEYVIDIISTLFFADYAIYAFQTFKYYKEYENWQQNLKNLAQANQGKVPKSQQNKFQPENKDLKLPRIQYRLLFIMRAYFCIVFFMFINQHAVMTSFTQSGGLIFCTLIQSIFVLIAVQETYHFNSELQETIPIKENLFMYLIIYPEMMAILYFWGYFAYQTGTEGVVLYIVILTIIGFCLELGMQFQYQSQIDDKKKKISFFGTQFQTHDLKRLILKPLMIGYELGFYWKYEDVMIKELDDITDEEKTFKNGNLASIAKICIIIFTFIFGCYNMGKHSTKPGFFVMGIIFLVWYLAVMGFYTYFKIIKKQPYRKTFRIESLQFEKNTDEQQQQKKESNQQDKKPNGIIERTKEKINKYRQSSNQNVNDKQNDQLNDEQSGSPSKSQQQQKQKRQHVVDDDDLDVEDIKIEQQKNDNVDFGSAEKKKEMQTQQKKSESENNADDTAKPQKGFFSQAKGLWKSITKSDKQKNKKNNENQVNQNVEDKELQDVEK</sequence>
<keyword evidence="4" id="KW-1185">Reference proteome</keyword>
<feature type="transmembrane region" description="Helical" evidence="2">
    <location>
        <begin position="6"/>
        <end position="27"/>
    </location>
</feature>
<feature type="compositionally biased region" description="Low complexity" evidence="1">
    <location>
        <begin position="448"/>
        <end position="459"/>
    </location>
</feature>
<dbReference type="PANTHER" id="PTHR36193:SF23">
    <property type="entry name" value="PHISTB DOMAIN-CONTAINING RESA-LIKE PROTEIN 1"/>
    <property type="match status" value="1"/>
</dbReference>
<feature type="compositionally biased region" description="Basic and acidic residues" evidence="1">
    <location>
        <begin position="533"/>
        <end position="544"/>
    </location>
</feature>
<reference evidence="3 4" key="1">
    <citation type="journal article" date="2015" name="Sci. Rep.">
        <title>Genome of the facultative scuticociliatosis pathogen Pseudocohnilembus persalinus provides insight into its virulence through horizontal gene transfer.</title>
        <authorList>
            <person name="Xiong J."/>
            <person name="Wang G."/>
            <person name="Cheng J."/>
            <person name="Tian M."/>
            <person name="Pan X."/>
            <person name="Warren A."/>
            <person name="Jiang C."/>
            <person name="Yuan D."/>
            <person name="Miao W."/>
        </authorList>
    </citation>
    <scope>NUCLEOTIDE SEQUENCE [LARGE SCALE GENOMIC DNA]</scope>
    <source>
        <strain evidence="3">36N120E</strain>
    </source>
</reference>
<accession>A0A0V0R670</accession>
<name>A0A0V0R670_PSEPJ</name>
<feature type="region of interest" description="Disordered" evidence="1">
    <location>
        <begin position="395"/>
        <end position="562"/>
    </location>
</feature>
<feature type="transmembrane region" description="Helical" evidence="2">
    <location>
        <begin position="39"/>
        <end position="60"/>
    </location>
</feature>
<keyword evidence="2" id="KW-1133">Transmembrane helix</keyword>
<dbReference type="Proteomes" id="UP000054937">
    <property type="component" value="Unassembled WGS sequence"/>
</dbReference>